<organism evidence="3 4">
    <name type="scientific">Dendrothele bispora (strain CBS 962.96)</name>
    <dbReference type="NCBI Taxonomy" id="1314807"/>
    <lineage>
        <taxon>Eukaryota</taxon>
        <taxon>Fungi</taxon>
        <taxon>Dikarya</taxon>
        <taxon>Basidiomycota</taxon>
        <taxon>Agaricomycotina</taxon>
        <taxon>Agaricomycetes</taxon>
        <taxon>Agaricomycetidae</taxon>
        <taxon>Agaricales</taxon>
        <taxon>Agaricales incertae sedis</taxon>
        <taxon>Dendrothele</taxon>
    </lineage>
</organism>
<keyword evidence="2" id="KW-0472">Membrane</keyword>
<feature type="region of interest" description="Disordered" evidence="1">
    <location>
        <begin position="683"/>
        <end position="714"/>
    </location>
</feature>
<keyword evidence="2" id="KW-1133">Transmembrane helix</keyword>
<proteinExistence type="predicted"/>
<feature type="compositionally biased region" description="Basic and acidic residues" evidence="1">
    <location>
        <begin position="339"/>
        <end position="352"/>
    </location>
</feature>
<keyword evidence="4" id="KW-1185">Reference proteome</keyword>
<feature type="region of interest" description="Disordered" evidence="1">
    <location>
        <begin position="144"/>
        <end position="174"/>
    </location>
</feature>
<evidence type="ECO:0000256" key="1">
    <source>
        <dbReference type="SAM" id="MobiDB-lite"/>
    </source>
</evidence>
<dbReference type="AlphaFoldDB" id="A0A4V4HAN7"/>
<evidence type="ECO:0000313" key="4">
    <source>
        <dbReference type="Proteomes" id="UP000297245"/>
    </source>
</evidence>
<accession>A0A4V4HAN7</accession>
<dbReference type="Proteomes" id="UP000297245">
    <property type="component" value="Unassembled WGS sequence"/>
</dbReference>
<sequence>MGFEHFRVSKAGAIFNHASIGKRTVQARASGDCLSGGFYKTPTTSSTINALYPLNITWDPTCLTPANDKADIYLFAPNLENPRLHLWSGVTFSEGSYNTTIKPRWWNATSSQSLQLLILQHGDAPFMATLPAGPVFTATYSAPSSGETPDIADISKSSSDTGVTKVDASPAETPSSHKGKIAAAVLVPLLVLIGLGVLAYFKLSRARGKEKRRTFAENVDKRMSTISTNWQSMSAAGAQAAIRNSMAVGEGGGAGANPRASSFSFGAIRPPSSVYPADGGHAGVGATAGGGGAYASSPEMVQQRSPGVGLRSTAYSNSLATTRVSRVSFADSPVPRPRPSGESRRSAYERRSQAGQSRAFHYSGDESSSFPPMPEGAAERASMFVGGINPALVRGGGGGGGNLNPSLSGFMPAGNHSSTTINTTGHGGSSPSLSASASRLSRFEEVYGGGGGSDDVDVAAAAVAVGDNSFDSYLAGINGQDARASSAKLDSMYAAYGAYAYDGEEPVQTPGDGVMSPKQRTGPMALREEDVGPALTMMRAQDQDEDLALAHSNAQAYSIALGQSNLGPSRLPSFPTPVHYDYAMSPNGGSGGAYYSTDRNETLFTASPVAEAFPAINGTGSFGQAMEMSESPIASSFSQSGSGYFPSMSTPGTTTTTTETTGGGVVAAMSPDDMLRMYAERNRAGSRSGGVKSPLSRSTTPATSGSGSGSSVVVGRKASVDTNLAGRVVVTPAAPGVYSPARGAYGVSGLDD</sequence>
<feature type="transmembrane region" description="Helical" evidence="2">
    <location>
        <begin position="181"/>
        <end position="203"/>
    </location>
</feature>
<dbReference type="OrthoDB" id="3363836at2759"/>
<keyword evidence="2" id="KW-0812">Transmembrane</keyword>
<evidence type="ECO:0000256" key="2">
    <source>
        <dbReference type="SAM" id="Phobius"/>
    </source>
</evidence>
<protein>
    <submittedName>
        <fullName evidence="3">Uncharacterized protein</fullName>
    </submittedName>
</protein>
<dbReference type="EMBL" id="ML181163">
    <property type="protein sequence ID" value="THU76115.1"/>
    <property type="molecule type" value="Genomic_DNA"/>
</dbReference>
<evidence type="ECO:0000313" key="3">
    <source>
        <dbReference type="EMBL" id="THU76115.1"/>
    </source>
</evidence>
<gene>
    <name evidence="3" type="ORF">K435DRAFT_879686</name>
</gene>
<feature type="region of interest" description="Disordered" evidence="1">
    <location>
        <begin position="326"/>
        <end position="375"/>
    </location>
</feature>
<name>A0A4V4HAN7_DENBC</name>
<reference evidence="3 4" key="1">
    <citation type="journal article" date="2019" name="Nat. Ecol. Evol.">
        <title>Megaphylogeny resolves global patterns of mushroom evolution.</title>
        <authorList>
            <person name="Varga T."/>
            <person name="Krizsan K."/>
            <person name="Foldi C."/>
            <person name="Dima B."/>
            <person name="Sanchez-Garcia M."/>
            <person name="Sanchez-Ramirez S."/>
            <person name="Szollosi G.J."/>
            <person name="Szarkandi J.G."/>
            <person name="Papp V."/>
            <person name="Albert L."/>
            <person name="Andreopoulos W."/>
            <person name="Angelini C."/>
            <person name="Antonin V."/>
            <person name="Barry K.W."/>
            <person name="Bougher N.L."/>
            <person name="Buchanan P."/>
            <person name="Buyck B."/>
            <person name="Bense V."/>
            <person name="Catcheside P."/>
            <person name="Chovatia M."/>
            <person name="Cooper J."/>
            <person name="Damon W."/>
            <person name="Desjardin D."/>
            <person name="Finy P."/>
            <person name="Geml J."/>
            <person name="Haridas S."/>
            <person name="Hughes K."/>
            <person name="Justo A."/>
            <person name="Karasinski D."/>
            <person name="Kautmanova I."/>
            <person name="Kiss B."/>
            <person name="Kocsube S."/>
            <person name="Kotiranta H."/>
            <person name="LaButti K.M."/>
            <person name="Lechner B.E."/>
            <person name="Liimatainen K."/>
            <person name="Lipzen A."/>
            <person name="Lukacs Z."/>
            <person name="Mihaltcheva S."/>
            <person name="Morgado L.N."/>
            <person name="Niskanen T."/>
            <person name="Noordeloos M.E."/>
            <person name="Ohm R.A."/>
            <person name="Ortiz-Santana B."/>
            <person name="Ovrebo C."/>
            <person name="Racz N."/>
            <person name="Riley R."/>
            <person name="Savchenko A."/>
            <person name="Shiryaev A."/>
            <person name="Soop K."/>
            <person name="Spirin V."/>
            <person name="Szebenyi C."/>
            <person name="Tomsovsky M."/>
            <person name="Tulloss R.E."/>
            <person name="Uehling J."/>
            <person name="Grigoriev I.V."/>
            <person name="Vagvolgyi C."/>
            <person name="Papp T."/>
            <person name="Martin F.M."/>
            <person name="Miettinen O."/>
            <person name="Hibbett D.S."/>
            <person name="Nagy L.G."/>
        </authorList>
    </citation>
    <scope>NUCLEOTIDE SEQUENCE [LARGE SCALE GENOMIC DNA]</scope>
    <source>
        <strain evidence="3 4">CBS 962.96</strain>
    </source>
</reference>